<accession>A0A2Z4GGQ7</accession>
<evidence type="ECO:0000313" key="3">
    <source>
        <dbReference type="Proteomes" id="UP000249873"/>
    </source>
</evidence>
<feature type="signal peptide" evidence="1">
    <location>
        <begin position="1"/>
        <end position="20"/>
    </location>
</feature>
<reference evidence="2 3" key="1">
    <citation type="submission" date="2018-05" db="EMBL/GenBank/DDBJ databases">
        <title>Complete genome sequence of Arcticibacterium luteifluviistationis SM1504T, a cytophagaceae bacterium isolated from Arctic surface seawater.</title>
        <authorList>
            <person name="Li Y."/>
            <person name="Qin Q.-L."/>
        </authorList>
    </citation>
    <scope>NUCLEOTIDE SEQUENCE [LARGE SCALE GENOMIC DNA]</scope>
    <source>
        <strain evidence="2 3">SM1504</strain>
    </source>
</reference>
<name>A0A2Z4GGQ7_9BACT</name>
<dbReference type="KEGG" id="als:DJ013_20505"/>
<proteinExistence type="predicted"/>
<evidence type="ECO:0008006" key="4">
    <source>
        <dbReference type="Google" id="ProtNLM"/>
    </source>
</evidence>
<keyword evidence="3" id="KW-1185">Reference proteome</keyword>
<dbReference type="EMBL" id="CP029480">
    <property type="protein sequence ID" value="AWW00427.1"/>
    <property type="molecule type" value="Genomic_DNA"/>
</dbReference>
<evidence type="ECO:0000313" key="2">
    <source>
        <dbReference type="EMBL" id="AWW00427.1"/>
    </source>
</evidence>
<dbReference type="OrthoDB" id="978645at2"/>
<evidence type="ECO:0000256" key="1">
    <source>
        <dbReference type="SAM" id="SignalP"/>
    </source>
</evidence>
<sequence>MKKHITILSLLLILSVTAKAQYNGAVGIRFTDGPAVTAKFNAWGSSAFEVLVGGFGNGLKGTFLYEMHKPAFNSSRWRWYYGFGGHAGASPVKRKNYDPIYGDAVFHIGADGIVGIEHTFTEIPVNISADWKPEFNFVNYTGLVLPVFGLSARFAF</sequence>
<dbReference type="Proteomes" id="UP000249873">
    <property type="component" value="Chromosome"/>
</dbReference>
<keyword evidence="1" id="KW-0732">Signal</keyword>
<organism evidence="2 3">
    <name type="scientific">Arcticibacterium luteifluviistationis</name>
    <dbReference type="NCBI Taxonomy" id="1784714"/>
    <lineage>
        <taxon>Bacteria</taxon>
        <taxon>Pseudomonadati</taxon>
        <taxon>Bacteroidota</taxon>
        <taxon>Cytophagia</taxon>
        <taxon>Cytophagales</taxon>
        <taxon>Leadbetterellaceae</taxon>
        <taxon>Arcticibacterium</taxon>
    </lineage>
</organism>
<protein>
    <recommendedName>
        <fullName evidence="4">DUF3575 domain-containing protein</fullName>
    </recommendedName>
</protein>
<dbReference type="RefSeq" id="WP_111373793.1">
    <property type="nucleotide sequence ID" value="NZ_CP029480.1"/>
</dbReference>
<dbReference type="AlphaFoldDB" id="A0A2Z4GGQ7"/>
<gene>
    <name evidence="2" type="ORF">DJ013_20505</name>
</gene>
<feature type="chain" id="PRO_5016271499" description="DUF3575 domain-containing protein" evidence="1">
    <location>
        <begin position="21"/>
        <end position="156"/>
    </location>
</feature>